<evidence type="ECO:0000313" key="8">
    <source>
        <dbReference type="EMBL" id="OCA77121.1"/>
    </source>
</evidence>
<evidence type="ECO:0000256" key="2">
    <source>
        <dbReference type="ARBA" id="ARBA00006275"/>
    </source>
</evidence>
<dbReference type="AlphaFoldDB" id="A0A1B8ZZU4"/>
<dbReference type="Pfam" id="PF14322">
    <property type="entry name" value="SusD-like_3"/>
    <property type="match status" value="1"/>
</dbReference>
<evidence type="ECO:0000259" key="7">
    <source>
        <dbReference type="Pfam" id="PF14322"/>
    </source>
</evidence>
<evidence type="ECO:0008006" key="10">
    <source>
        <dbReference type="Google" id="ProtNLM"/>
    </source>
</evidence>
<evidence type="ECO:0000256" key="5">
    <source>
        <dbReference type="ARBA" id="ARBA00023237"/>
    </source>
</evidence>
<accession>A0A1B8ZZU4</accession>
<feature type="domain" description="SusD-like N-terminal" evidence="7">
    <location>
        <begin position="25"/>
        <end position="231"/>
    </location>
</feature>
<comment type="caution">
    <text evidence="8">The sequence shown here is derived from an EMBL/GenBank/DDBJ whole genome shotgun (WGS) entry which is preliminary data.</text>
</comment>
<dbReference type="EMBL" id="MAYH01000001">
    <property type="protein sequence ID" value="OCA77121.1"/>
    <property type="molecule type" value="Genomic_DNA"/>
</dbReference>
<sequence>MAMKTQINIIIISTMLILFSACSKDWLEEKQDIKLIVPTTIADLDLLMNSNMLAYDGRGALEASSDDFEMTQEQYNSLWYDFERKLIIWNIDEFPKLGTLMHEEWEVAYSQIQTCNVVLEALKKITRTESNGMIYDRIKGSALYHRSRQFLNLAMTFCKYYDPSTADKDLGIVLKLEADINEPVKRSTLNNTYFRIVEDLKTAALLLPENQISITHITKGGAYALLARTYLYMNDYQNAAESVEQSLRYHSLLDDYNTIDSSSSSPLLNKSKELHIRIEMTAPYTSTGYGSVIPSELYQLYKSDDLRKTLYFKIQNGKPIWRGASVSNNLTGTATDEVLLIGAECFARLNNKDKAMELLNTLLVKRFKTGTFIPIIATTNDEALDIVLVERRKELLKRGLRFQDLKRFNQEPRYAKTLYRVIGNDMYTLSPNDRRYIFPIPQYIINYNNIEQN</sequence>
<keyword evidence="9" id="KW-1185">Reference proteome</keyword>
<evidence type="ECO:0000256" key="3">
    <source>
        <dbReference type="ARBA" id="ARBA00022729"/>
    </source>
</evidence>
<comment type="similarity">
    <text evidence="2">Belongs to the SusD family.</text>
</comment>
<dbReference type="Gene3D" id="1.25.40.390">
    <property type="match status" value="1"/>
</dbReference>
<dbReference type="InterPro" id="IPR012944">
    <property type="entry name" value="SusD_RagB_dom"/>
</dbReference>
<comment type="subcellular location">
    <subcellularLocation>
        <location evidence="1">Cell outer membrane</location>
    </subcellularLocation>
</comment>
<gene>
    <name evidence="8" type="ORF">BBI01_01265</name>
</gene>
<keyword evidence="5" id="KW-0998">Cell outer membrane</keyword>
<dbReference type="SUPFAM" id="SSF48452">
    <property type="entry name" value="TPR-like"/>
    <property type="match status" value="1"/>
</dbReference>
<dbReference type="Proteomes" id="UP000092651">
    <property type="component" value="Unassembled WGS sequence"/>
</dbReference>
<proteinExistence type="inferred from homology"/>
<organism evidence="8 9">
    <name type="scientific">Chryseobacterium artocarpi</name>
    <dbReference type="NCBI Taxonomy" id="1414727"/>
    <lineage>
        <taxon>Bacteria</taxon>
        <taxon>Pseudomonadati</taxon>
        <taxon>Bacteroidota</taxon>
        <taxon>Flavobacteriia</taxon>
        <taxon>Flavobacteriales</taxon>
        <taxon>Weeksellaceae</taxon>
        <taxon>Chryseobacterium group</taxon>
        <taxon>Chryseobacterium</taxon>
    </lineage>
</organism>
<dbReference type="PROSITE" id="PS51257">
    <property type="entry name" value="PROKAR_LIPOPROTEIN"/>
    <property type="match status" value="1"/>
</dbReference>
<keyword evidence="4" id="KW-0472">Membrane</keyword>
<dbReference type="GO" id="GO:0009279">
    <property type="term" value="C:cell outer membrane"/>
    <property type="evidence" value="ECO:0007669"/>
    <property type="project" value="UniProtKB-SubCell"/>
</dbReference>
<dbReference type="OrthoDB" id="653598at2"/>
<evidence type="ECO:0000259" key="6">
    <source>
        <dbReference type="Pfam" id="PF07980"/>
    </source>
</evidence>
<keyword evidence="3" id="KW-0732">Signal</keyword>
<protein>
    <recommendedName>
        <fullName evidence="10">RagB/SusD family nutrient uptake outer membrane protein</fullName>
    </recommendedName>
</protein>
<feature type="domain" description="RagB/SusD" evidence="6">
    <location>
        <begin position="337"/>
        <end position="448"/>
    </location>
</feature>
<evidence type="ECO:0000256" key="1">
    <source>
        <dbReference type="ARBA" id="ARBA00004442"/>
    </source>
</evidence>
<dbReference type="Pfam" id="PF07980">
    <property type="entry name" value="SusD_RagB"/>
    <property type="match status" value="1"/>
</dbReference>
<dbReference type="InterPro" id="IPR011990">
    <property type="entry name" value="TPR-like_helical_dom_sf"/>
</dbReference>
<name>A0A1B8ZZU4_9FLAO</name>
<evidence type="ECO:0000313" key="9">
    <source>
        <dbReference type="Proteomes" id="UP000092651"/>
    </source>
</evidence>
<dbReference type="InterPro" id="IPR033985">
    <property type="entry name" value="SusD-like_N"/>
</dbReference>
<evidence type="ECO:0000256" key="4">
    <source>
        <dbReference type="ARBA" id="ARBA00023136"/>
    </source>
</evidence>
<reference evidence="8 9" key="1">
    <citation type="submission" date="2016-07" db="EMBL/GenBank/DDBJ databases">
        <authorList>
            <person name="Jeong J.-J."/>
            <person name="Kim D.W."/>
            <person name="Sang M.K."/>
            <person name="Choi I.-G."/>
            <person name="Kim K.D."/>
        </authorList>
    </citation>
    <scope>NUCLEOTIDE SEQUENCE [LARGE SCALE GENOMIC DNA]</scope>
    <source>
        <strain evidence="8 9">UTM-3</strain>
    </source>
</reference>